<dbReference type="PANTHER" id="PTHR48079">
    <property type="entry name" value="PROTEIN YEEZ"/>
    <property type="match status" value="1"/>
</dbReference>
<gene>
    <name evidence="2" type="ORF">K458DRAFT_449695</name>
</gene>
<reference evidence="2" key="1">
    <citation type="journal article" date="2020" name="Stud. Mycol.">
        <title>101 Dothideomycetes genomes: a test case for predicting lifestyles and emergence of pathogens.</title>
        <authorList>
            <person name="Haridas S."/>
            <person name="Albert R."/>
            <person name="Binder M."/>
            <person name="Bloem J."/>
            <person name="Labutti K."/>
            <person name="Salamov A."/>
            <person name="Andreopoulos B."/>
            <person name="Baker S."/>
            <person name="Barry K."/>
            <person name="Bills G."/>
            <person name="Bluhm B."/>
            <person name="Cannon C."/>
            <person name="Castanera R."/>
            <person name="Culley D."/>
            <person name="Daum C."/>
            <person name="Ezra D."/>
            <person name="Gonzalez J."/>
            <person name="Henrissat B."/>
            <person name="Kuo A."/>
            <person name="Liang C."/>
            <person name="Lipzen A."/>
            <person name="Lutzoni F."/>
            <person name="Magnuson J."/>
            <person name="Mondo S."/>
            <person name="Nolan M."/>
            <person name="Ohm R."/>
            <person name="Pangilinan J."/>
            <person name="Park H.-J."/>
            <person name="Ramirez L."/>
            <person name="Alfaro M."/>
            <person name="Sun H."/>
            <person name="Tritt A."/>
            <person name="Yoshinaga Y."/>
            <person name="Zwiers L.-H."/>
            <person name="Turgeon B."/>
            <person name="Goodwin S."/>
            <person name="Spatafora J."/>
            <person name="Crous P."/>
            <person name="Grigoriev I."/>
        </authorList>
    </citation>
    <scope>NUCLEOTIDE SEQUENCE</scope>
    <source>
        <strain evidence="2">CBS 122367</strain>
    </source>
</reference>
<protein>
    <submittedName>
        <fullName evidence="2">NAD(P)-binding protein</fullName>
    </submittedName>
</protein>
<dbReference type="OrthoDB" id="2130169at2759"/>
<dbReference type="Pfam" id="PF13460">
    <property type="entry name" value="NAD_binding_10"/>
    <property type="match status" value="1"/>
</dbReference>
<dbReference type="PANTHER" id="PTHR48079:SF6">
    <property type="entry name" value="NAD(P)-BINDING DOMAIN-CONTAINING PROTEIN-RELATED"/>
    <property type="match status" value="1"/>
</dbReference>
<dbReference type="GO" id="GO:0004029">
    <property type="term" value="F:aldehyde dehydrogenase (NAD+) activity"/>
    <property type="evidence" value="ECO:0007669"/>
    <property type="project" value="TreeGrafter"/>
</dbReference>
<keyword evidence="3" id="KW-1185">Reference proteome</keyword>
<dbReference type="InterPro" id="IPR036291">
    <property type="entry name" value="NAD(P)-bd_dom_sf"/>
</dbReference>
<evidence type="ECO:0000313" key="2">
    <source>
        <dbReference type="EMBL" id="KAF2685875.1"/>
    </source>
</evidence>
<dbReference type="EMBL" id="MU005578">
    <property type="protein sequence ID" value="KAF2685875.1"/>
    <property type="molecule type" value="Genomic_DNA"/>
</dbReference>
<sequence length="334" mass="36353">MKRLFFLGATGHIGGATLNAIQAQFPDVAITALVRDQNKAQRLSKRFANLEAIVGDFQNLDLIESVSQAADIVINLLHGSHAAIEAAIRGLASRPEKGFYIQTSGAFLVSEGTSGATASEKIWSDIVDINLITTMPPARYHQRTDQLVRDKSGRVNVAIVSPTVVYGLSDSTENQVPITIRDIVATTKEISAGFTLAQGKNILGYVHVHDLADIYVRLFADAVKGARRSDQRLWGPHAYYFANGEELSFAAYMEALVKVLQDKKILFTDVVKEIGAANDVTDWECVGKTAMVHGYGANVRCRSERAQTLLGWKAQGSTLIETLPETVDALCYVA</sequence>
<evidence type="ECO:0000313" key="3">
    <source>
        <dbReference type="Proteomes" id="UP000799291"/>
    </source>
</evidence>
<feature type="domain" description="NAD(P)-binding" evidence="1">
    <location>
        <begin position="8"/>
        <end position="87"/>
    </location>
</feature>
<dbReference type="Proteomes" id="UP000799291">
    <property type="component" value="Unassembled WGS sequence"/>
</dbReference>
<evidence type="ECO:0000259" key="1">
    <source>
        <dbReference type="Pfam" id="PF13460"/>
    </source>
</evidence>
<feature type="non-terminal residue" evidence="2">
    <location>
        <position position="1"/>
    </location>
</feature>
<name>A0A6G1J6L1_9PLEO</name>
<dbReference type="SUPFAM" id="SSF51735">
    <property type="entry name" value="NAD(P)-binding Rossmann-fold domains"/>
    <property type="match status" value="1"/>
</dbReference>
<dbReference type="GO" id="GO:0005737">
    <property type="term" value="C:cytoplasm"/>
    <property type="evidence" value="ECO:0007669"/>
    <property type="project" value="TreeGrafter"/>
</dbReference>
<dbReference type="InterPro" id="IPR051783">
    <property type="entry name" value="NAD(P)-dependent_oxidoreduct"/>
</dbReference>
<dbReference type="InterPro" id="IPR016040">
    <property type="entry name" value="NAD(P)-bd_dom"/>
</dbReference>
<proteinExistence type="predicted"/>
<dbReference type="AlphaFoldDB" id="A0A6G1J6L1"/>
<organism evidence="2 3">
    <name type="scientific">Lentithecium fluviatile CBS 122367</name>
    <dbReference type="NCBI Taxonomy" id="1168545"/>
    <lineage>
        <taxon>Eukaryota</taxon>
        <taxon>Fungi</taxon>
        <taxon>Dikarya</taxon>
        <taxon>Ascomycota</taxon>
        <taxon>Pezizomycotina</taxon>
        <taxon>Dothideomycetes</taxon>
        <taxon>Pleosporomycetidae</taxon>
        <taxon>Pleosporales</taxon>
        <taxon>Massarineae</taxon>
        <taxon>Lentitheciaceae</taxon>
        <taxon>Lentithecium</taxon>
    </lineage>
</organism>
<accession>A0A6G1J6L1</accession>
<dbReference type="Gene3D" id="3.40.50.720">
    <property type="entry name" value="NAD(P)-binding Rossmann-like Domain"/>
    <property type="match status" value="1"/>
</dbReference>